<proteinExistence type="inferred from homology"/>
<dbReference type="RefSeq" id="WP_108537279.1">
    <property type="nucleotide sequence ID" value="NZ_CAWQDX010000041.1"/>
</dbReference>
<dbReference type="PANTHER" id="PTHR30203">
    <property type="entry name" value="OUTER MEMBRANE CATION EFFLUX PROTEIN"/>
    <property type="match status" value="1"/>
</dbReference>
<keyword evidence="2" id="KW-0472">Membrane</keyword>
<dbReference type="Proteomes" id="UP000675653">
    <property type="component" value="Unassembled WGS sequence"/>
</dbReference>
<dbReference type="Pfam" id="PF02321">
    <property type="entry name" value="OEP"/>
    <property type="match status" value="2"/>
</dbReference>
<organism evidence="3 4">
    <name type="scientific">Aeromonas popoffii</name>
    <dbReference type="NCBI Taxonomy" id="70856"/>
    <lineage>
        <taxon>Bacteria</taxon>
        <taxon>Pseudomonadati</taxon>
        <taxon>Pseudomonadota</taxon>
        <taxon>Gammaproteobacteria</taxon>
        <taxon>Aeromonadales</taxon>
        <taxon>Aeromonadaceae</taxon>
        <taxon>Aeromonas</taxon>
    </lineage>
</organism>
<evidence type="ECO:0000313" key="4">
    <source>
        <dbReference type="Proteomes" id="UP000675653"/>
    </source>
</evidence>
<dbReference type="InterPro" id="IPR003423">
    <property type="entry name" value="OMP_efflux"/>
</dbReference>
<comment type="subcellular location">
    <subcellularLocation>
        <location evidence="2">Cell outer membrane</location>
        <topology evidence="2">Lipid-anchor</topology>
    </subcellularLocation>
</comment>
<evidence type="ECO:0000256" key="1">
    <source>
        <dbReference type="ARBA" id="ARBA00007613"/>
    </source>
</evidence>
<keyword evidence="2" id="KW-0564">Palmitate</keyword>
<dbReference type="Gene3D" id="1.20.1600.10">
    <property type="entry name" value="Outer membrane efflux proteins (OEP)"/>
    <property type="match status" value="1"/>
</dbReference>
<dbReference type="EMBL" id="JAGRZL010000002">
    <property type="protein sequence ID" value="MBR7627547.1"/>
    <property type="molecule type" value="Genomic_DNA"/>
</dbReference>
<dbReference type="InterPro" id="IPR010131">
    <property type="entry name" value="MdtP/NodT-like"/>
</dbReference>
<name>A0ABS5GK80_9GAMM</name>
<dbReference type="SUPFAM" id="SSF56954">
    <property type="entry name" value="Outer membrane efflux proteins (OEP)"/>
    <property type="match status" value="1"/>
</dbReference>
<reference evidence="3 4" key="1">
    <citation type="submission" date="2021-04" db="EMBL/GenBank/DDBJ databases">
        <title>Draft Genome of Aeromonas popoffii ID682, isolated from a natural water source in Idaho.</title>
        <authorList>
            <person name="Testerman T."/>
            <person name="Graf J."/>
        </authorList>
    </citation>
    <scope>NUCLEOTIDE SEQUENCE [LARGE SCALE GENOMIC DNA]</scope>
    <source>
        <strain evidence="3 4">ID682</strain>
    </source>
</reference>
<gene>
    <name evidence="3" type="ORF">KAT72_00470</name>
</gene>
<dbReference type="PROSITE" id="PS51257">
    <property type="entry name" value="PROKAR_LIPOPROTEIN"/>
    <property type="match status" value="1"/>
</dbReference>
<keyword evidence="2" id="KW-0812">Transmembrane</keyword>
<dbReference type="Gene3D" id="2.20.200.10">
    <property type="entry name" value="Outer membrane efflux proteins (OEP)"/>
    <property type="match status" value="1"/>
</dbReference>
<comment type="similarity">
    <text evidence="1 2">Belongs to the outer membrane factor (OMF) (TC 1.B.17) family.</text>
</comment>
<dbReference type="NCBIfam" id="TIGR01845">
    <property type="entry name" value="outer_NodT"/>
    <property type="match status" value="1"/>
</dbReference>
<keyword evidence="4" id="KW-1185">Reference proteome</keyword>
<keyword evidence="2" id="KW-0449">Lipoprotein</keyword>
<accession>A0ABS5GK80</accession>
<keyword evidence="2" id="KW-1134">Transmembrane beta strand</keyword>
<comment type="caution">
    <text evidence="3">The sequence shown here is derived from an EMBL/GenBank/DDBJ whole genome shotgun (WGS) entry which is preliminary data.</text>
</comment>
<evidence type="ECO:0000256" key="2">
    <source>
        <dbReference type="RuleBase" id="RU362097"/>
    </source>
</evidence>
<sequence length="482" mass="51869">MRINLLVVLLVVGSSGCTVGPDYQRPHSETPSQWRSDYAQMAELTNTKWWEQFADPTLNKLVESALRENLDVAVAAARVDQFIGALTATRAQLSPQVGYTGDASRSRASRLGQPPLPPDADPYFSLYQASLGASWQLDLFGRVRRLSEAAQAQVYASEQAQRGVALSLVASVTTSYISLRALDRQLEIAQATAKNFGTTARLFELRFKFGIVSKIELMQITSQHQQALAAIPAFEQAIEAQENLLSILLGRNPGPIPRGKSIEQLVTPLIPADLPVALLQRRPDILQAEQNLVAANANVGATRALYYPSVSITGALGSISSEFSKLLTGPASTGFIAASVSGPLFTAGGIEGQVYSAEAQKRQALLLYQQTILNAFRETNDALTGAQKKTAEVALQQQRVAALRELAQLSRLRFDKGVAGYLDVLVAENELFAAELATVGLLANNYSQFINVYQAMGGGWVDIATSMTVQPKGGLSSAASQQ</sequence>
<protein>
    <submittedName>
        <fullName evidence="3">Efflux transporter outer membrane subunit</fullName>
    </submittedName>
</protein>
<evidence type="ECO:0000313" key="3">
    <source>
        <dbReference type="EMBL" id="MBR7627547.1"/>
    </source>
</evidence>